<keyword evidence="2" id="KW-1185">Reference proteome</keyword>
<sequence>TSHLTVEAERLISLWRQNISFHCGGRMSHFTVEAEHLISLWRQNVSFHCARRTSHFKGLRMPIYQMIIFVNNLSGNSKSKSHSSSIQSLETVVWPMVMFNLAHQHHLSSNQSLETVLWPILKTELLMFNLAHQHHLSSNQSL</sequence>
<accession>A0AAV2IG38</accession>
<dbReference type="EMBL" id="CAXITT010000633">
    <property type="protein sequence ID" value="CAL1544601.1"/>
    <property type="molecule type" value="Genomic_DNA"/>
</dbReference>
<name>A0AAV2IG38_LYMST</name>
<evidence type="ECO:0000313" key="1">
    <source>
        <dbReference type="EMBL" id="CAL1544601.1"/>
    </source>
</evidence>
<organism evidence="1 2">
    <name type="scientific">Lymnaea stagnalis</name>
    <name type="common">Great pond snail</name>
    <name type="synonym">Helix stagnalis</name>
    <dbReference type="NCBI Taxonomy" id="6523"/>
    <lineage>
        <taxon>Eukaryota</taxon>
        <taxon>Metazoa</taxon>
        <taxon>Spiralia</taxon>
        <taxon>Lophotrochozoa</taxon>
        <taxon>Mollusca</taxon>
        <taxon>Gastropoda</taxon>
        <taxon>Heterobranchia</taxon>
        <taxon>Euthyneura</taxon>
        <taxon>Panpulmonata</taxon>
        <taxon>Hygrophila</taxon>
        <taxon>Lymnaeoidea</taxon>
        <taxon>Lymnaeidae</taxon>
        <taxon>Lymnaea</taxon>
    </lineage>
</organism>
<reference evidence="1 2" key="1">
    <citation type="submission" date="2024-04" db="EMBL/GenBank/DDBJ databases">
        <authorList>
            <consortium name="Genoscope - CEA"/>
            <person name="William W."/>
        </authorList>
    </citation>
    <scope>NUCLEOTIDE SEQUENCE [LARGE SCALE GENOMIC DNA]</scope>
</reference>
<proteinExistence type="predicted"/>
<dbReference type="Proteomes" id="UP001497497">
    <property type="component" value="Unassembled WGS sequence"/>
</dbReference>
<feature type="non-terminal residue" evidence="1">
    <location>
        <position position="1"/>
    </location>
</feature>
<gene>
    <name evidence="1" type="ORF">GSLYS_00018114001</name>
</gene>
<evidence type="ECO:0000313" key="2">
    <source>
        <dbReference type="Proteomes" id="UP001497497"/>
    </source>
</evidence>
<dbReference type="AlphaFoldDB" id="A0AAV2IG38"/>
<comment type="caution">
    <text evidence="1">The sequence shown here is derived from an EMBL/GenBank/DDBJ whole genome shotgun (WGS) entry which is preliminary data.</text>
</comment>
<protein>
    <submittedName>
        <fullName evidence="1">Uncharacterized protein</fullName>
    </submittedName>
</protein>